<sequence>MNQLLIEKYNEEEIVEAINNIRPTKASELDDFPTIFFQKFWHIVGREVNNFCLEVLNKGKSLKPLNHTNIMLLPKTVHPKDLTNFRPISLCTVFYKIISKSIANRLQKVLDHCIDSAQSAFVTGQLISDNVLLAYEILHTLKNKKVGKKSLMALKIDMSKAYDREWSLPQKEVYDKLRIEEGSLRKVKASRKGPQISHLFADDYVLFREATDKGTATFEKVLKEYEVCSGQCINYGKSTMFFSSNTTDNVYTTISNRLWVKRFTKYGGQEETFVVPTLKGSKVKDTQLEYKIIIARRKRGVYQNRFPSNPHIHNGMLLIAEINMRINGTNNSKFLVAIRLWETWDSLLKECGGLGYRNLAKFNLALLAKQGWRLIEDPKSLLARTLKVKYYSNTDFLSSGLGNLPSYTWKSIWAAKGLLLSGLCWRVGTGHDIRIEEDVWVPNVPGLLIKQRVKRHNITMVADLIDSNAKSWKTELIWNTFSEDDVQKILQIPLAHLPHDDFFDMEG</sequence>
<keyword evidence="2" id="KW-0808">Transferase</keyword>
<dbReference type="CDD" id="cd01650">
    <property type="entry name" value="RT_nLTR_like"/>
    <property type="match status" value="1"/>
</dbReference>
<keyword evidence="2" id="KW-0548">Nucleotidyltransferase</keyword>
<evidence type="ECO:0000313" key="2">
    <source>
        <dbReference type="EMBL" id="KAA3479525.1"/>
    </source>
</evidence>
<keyword evidence="2" id="KW-0695">RNA-directed DNA polymerase</keyword>
<organism evidence="2 3">
    <name type="scientific">Gossypium australe</name>
    <dbReference type="NCBI Taxonomy" id="47621"/>
    <lineage>
        <taxon>Eukaryota</taxon>
        <taxon>Viridiplantae</taxon>
        <taxon>Streptophyta</taxon>
        <taxon>Embryophyta</taxon>
        <taxon>Tracheophyta</taxon>
        <taxon>Spermatophyta</taxon>
        <taxon>Magnoliopsida</taxon>
        <taxon>eudicotyledons</taxon>
        <taxon>Gunneridae</taxon>
        <taxon>Pentapetalae</taxon>
        <taxon>rosids</taxon>
        <taxon>malvids</taxon>
        <taxon>Malvales</taxon>
        <taxon>Malvaceae</taxon>
        <taxon>Malvoideae</taxon>
        <taxon>Gossypium</taxon>
    </lineage>
</organism>
<accession>A0A5B6WE57</accession>
<keyword evidence="3" id="KW-1185">Reference proteome</keyword>
<evidence type="ECO:0000259" key="1">
    <source>
        <dbReference type="Pfam" id="PF00078"/>
    </source>
</evidence>
<dbReference type="InterPro" id="IPR000477">
    <property type="entry name" value="RT_dom"/>
</dbReference>
<protein>
    <submittedName>
        <fullName evidence="2">Reverse transcriptase</fullName>
    </submittedName>
</protein>
<dbReference type="AlphaFoldDB" id="A0A5B6WE57"/>
<gene>
    <name evidence="2" type="ORF">EPI10_020026</name>
</gene>
<name>A0A5B6WE57_9ROSI</name>
<comment type="caution">
    <text evidence="2">The sequence shown here is derived from an EMBL/GenBank/DDBJ whole genome shotgun (WGS) entry which is preliminary data.</text>
</comment>
<reference evidence="3" key="1">
    <citation type="journal article" date="2019" name="Plant Biotechnol. J.">
        <title>Genome sequencing of the Australian wild diploid species Gossypium australe highlights disease resistance and delayed gland morphogenesis.</title>
        <authorList>
            <person name="Cai Y."/>
            <person name="Cai X."/>
            <person name="Wang Q."/>
            <person name="Wang P."/>
            <person name="Zhang Y."/>
            <person name="Cai C."/>
            <person name="Xu Y."/>
            <person name="Wang K."/>
            <person name="Zhou Z."/>
            <person name="Wang C."/>
            <person name="Geng S."/>
            <person name="Li B."/>
            <person name="Dong Q."/>
            <person name="Hou Y."/>
            <person name="Wang H."/>
            <person name="Ai P."/>
            <person name="Liu Z."/>
            <person name="Yi F."/>
            <person name="Sun M."/>
            <person name="An G."/>
            <person name="Cheng J."/>
            <person name="Zhang Y."/>
            <person name="Shi Q."/>
            <person name="Xie Y."/>
            <person name="Shi X."/>
            <person name="Chang Y."/>
            <person name="Huang F."/>
            <person name="Chen Y."/>
            <person name="Hong S."/>
            <person name="Mi L."/>
            <person name="Sun Q."/>
            <person name="Zhang L."/>
            <person name="Zhou B."/>
            <person name="Peng R."/>
            <person name="Zhang X."/>
            <person name="Liu F."/>
        </authorList>
    </citation>
    <scope>NUCLEOTIDE SEQUENCE [LARGE SCALE GENOMIC DNA]</scope>
    <source>
        <strain evidence="3">cv. PA1801</strain>
    </source>
</reference>
<dbReference type="Proteomes" id="UP000325315">
    <property type="component" value="Unassembled WGS sequence"/>
</dbReference>
<proteinExistence type="predicted"/>
<dbReference type="PANTHER" id="PTHR46890">
    <property type="entry name" value="NON-LTR RETROLELEMENT REVERSE TRANSCRIPTASE-LIKE PROTEIN-RELATED"/>
    <property type="match status" value="1"/>
</dbReference>
<feature type="domain" description="Reverse transcriptase" evidence="1">
    <location>
        <begin position="80"/>
        <end position="164"/>
    </location>
</feature>
<dbReference type="PANTHER" id="PTHR46890:SF48">
    <property type="entry name" value="RNA-DIRECTED DNA POLYMERASE"/>
    <property type="match status" value="1"/>
</dbReference>
<dbReference type="Pfam" id="PF00078">
    <property type="entry name" value="RVT_1"/>
    <property type="match status" value="1"/>
</dbReference>
<dbReference type="EMBL" id="SMMG02000003">
    <property type="protein sequence ID" value="KAA3479525.1"/>
    <property type="molecule type" value="Genomic_DNA"/>
</dbReference>
<dbReference type="GO" id="GO:0003964">
    <property type="term" value="F:RNA-directed DNA polymerase activity"/>
    <property type="evidence" value="ECO:0007669"/>
    <property type="project" value="UniProtKB-KW"/>
</dbReference>
<dbReference type="InterPro" id="IPR052343">
    <property type="entry name" value="Retrotransposon-Effector_Assoc"/>
</dbReference>
<evidence type="ECO:0000313" key="3">
    <source>
        <dbReference type="Proteomes" id="UP000325315"/>
    </source>
</evidence>